<dbReference type="SUPFAM" id="SSF117281">
    <property type="entry name" value="Kelch motif"/>
    <property type="match status" value="1"/>
</dbReference>
<accession>A0A0L0SI52</accession>
<dbReference type="InterPro" id="IPR015915">
    <property type="entry name" value="Kelch-typ_b-propeller"/>
</dbReference>
<dbReference type="PANTHER" id="PTHR46093:SF18">
    <property type="entry name" value="FIBRONECTIN TYPE-III DOMAIN-CONTAINING PROTEIN"/>
    <property type="match status" value="1"/>
</dbReference>
<sequence>MARRVSLLALLALLQLVALNSAVDAHGPHHDHGSASGSAVEVVAGPDGHYSYAYSTSWSTAWGTTWSTSWSTGVPAATATAASTSATATTAAAATTVTPVSTASTTYEHHDEAHAAHHHLHTPFHAAAIVKTNDSVYLFGGRDASGMATNQVLSLNLASILAAGADDTTPLPVADLPALPLSIAGAVPVLDAAQSRVLLVGGTTGRGDAAMDLNTHVVSYDLAGKKGADLGNLAVNFTALAPMHSVMAATPLGAGKPAYLFGGLDIHAIPESPGMHTYSAAYHRVLANGTISRVVPREGTISPMGRVKAAMARFNETHVALLGGFRDGAKLADVWWYDEPAAAWSRAPVSLAFPRFAHRAVVVKDRYIVAVGGMYGRGATGNAPFVEVYDVVKGTIATVAVEAPKGVEPQLVADGLAMPQVVAHGDHLVLLGGEKWNAVWNATAAPQTAVKLRLIKVTELKDGGLKLEWVASTRQGEAEKPPSGTVLPPPGTVTAFKTVVDATATGKDVSVYATAKAEATQVVKVTAGETKAETKATGAAAETKAETKATGTAATDKAGAASAWATSWSSSWSTAYSWGTMYTWTGAQSTATTASTSAPTTATTETTTTTTTTTTTPAVPTVPAAVPTIPKMDAEAASKAVASILGAIVFPAPFPTQAASAAASDKKDPAAGTSAQSVEYVNESAGAVSGQSAQYQQQSSSVTPQSAQSVEYQQQSASATVQSAQSVEYVQQASAERGATQAEAEAASKAIANVIDAVVFDAHRYYPDPAAATQNGAKSVKDESADATAAATETKSSSVATAVAIAAGSVAAVAAVAAFAYRRRQARLRRGILLPSTAQEVAEVADGAFDQGHAAPSGRVAM</sequence>
<evidence type="ECO:0000256" key="3">
    <source>
        <dbReference type="SAM" id="MobiDB-lite"/>
    </source>
</evidence>
<keyword evidence="5" id="KW-0732">Signal</keyword>
<dbReference type="Gene3D" id="2.120.10.80">
    <property type="entry name" value="Kelch-type beta propeller"/>
    <property type="match status" value="1"/>
</dbReference>
<dbReference type="Proteomes" id="UP000054350">
    <property type="component" value="Unassembled WGS sequence"/>
</dbReference>
<evidence type="ECO:0000256" key="5">
    <source>
        <dbReference type="SAM" id="SignalP"/>
    </source>
</evidence>
<protein>
    <submittedName>
        <fullName evidence="6">Uncharacterized protein</fullName>
    </submittedName>
</protein>
<evidence type="ECO:0000256" key="2">
    <source>
        <dbReference type="ARBA" id="ARBA00022737"/>
    </source>
</evidence>
<keyword evidence="4" id="KW-1133">Transmembrane helix</keyword>
<organism evidence="6 7">
    <name type="scientific">Allomyces macrogynus (strain ATCC 38327)</name>
    <name type="common">Allomyces javanicus var. macrogynus</name>
    <dbReference type="NCBI Taxonomy" id="578462"/>
    <lineage>
        <taxon>Eukaryota</taxon>
        <taxon>Fungi</taxon>
        <taxon>Fungi incertae sedis</taxon>
        <taxon>Blastocladiomycota</taxon>
        <taxon>Blastocladiomycetes</taxon>
        <taxon>Blastocladiales</taxon>
        <taxon>Blastocladiaceae</taxon>
        <taxon>Allomyces</taxon>
    </lineage>
</organism>
<gene>
    <name evidence="6" type="ORF">AMAG_07434</name>
</gene>
<evidence type="ECO:0000256" key="1">
    <source>
        <dbReference type="ARBA" id="ARBA00022441"/>
    </source>
</evidence>
<feature type="signal peptide" evidence="5">
    <location>
        <begin position="1"/>
        <end position="22"/>
    </location>
</feature>
<dbReference type="VEuPathDB" id="FungiDB:AMAG_07434"/>
<evidence type="ECO:0000256" key="4">
    <source>
        <dbReference type="SAM" id="Phobius"/>
    </source>
</evidence>
<keyword evidence="2" id="KW-0677">Repeat</keyword>
<keyword evidence="4" id="KW-0472">Membrane</keyword>
<evidence type="ECO:0000313" key="7">
    <source>
        <dbReference type="Proteomes" id="UP000054350"/>
    </source>
</evidence>
<dbReference type="OrthoDB" id="10414937at2759"/>
<feature type="region of interest" description="Disordered" evidence="3">
    <location>
        <begin position="592"/>
        <end position="619"/>
    </location>
</feature>
<keyword evidence="1" id="KW-0880">Kelch repeat</keyword>
<feature type="transmembrane region" description="Helical" evidence="4">
    <location>
        <begin position="799"/>
        <end position="821"/>
    </location>
</feature>
<keyword evidence="4" id="KW-0812">Transmembrane</keyword>
<dbReference type="EMBL" id="GG745339">
    <property type="protein sequence ID" value="KNE62191.1"/>
    <property type="molecule type" value="Genomic_DNA"/>
</dbReference>
<reference evidence="6 7" key="1">
    <citation type="submission" date="2009-11" db="EMBL/GenBank/DDBJ databases">
        <title>Annotation of Allomyces macrogynus ATCC 38327.</title>
        <authorList>
            <consortium name="The Broad Institute Genome Sequencing Platform"/>
            <person name="Russ C."/>
            <person name="Cuomo C."/>
            <person name="Burger G."/>
            <person name="Gray M.W."/>
            <person name="Holland P.W.H."/>
            <person name="King N."/>
            <person name="Lang F.B.F."/>
            <person name="Roger A.J."/>
            <person name="Ruiz-Trillo I."/>
            <person name="Young S.K."/>
            <person name="Zeng Q."/>
            <person name="Gargeya S."/>
            <person name="Fitzgerald M."/>
            <person name="Haas B."/>
            <person name="Abouelleil A."/>
            <person name="Alvarado L."/>
            <person name="Arachchi H.M."/>
            <person name="Berlin A."/>
            <person name="Chapman S.B."/>
            <person name="Gearin G."/>
            <person name="Goldberg J."/>
            <person name="Griggs A."/>
            <person name="Gujja S."/>
            <person name="Hansen M."/>
            <person name="Heiman D."/>
            <person name="Howarth C."/>
            <person name="Larimer J."/>
            <person name="Lui A."/>
            <person name="MacDonald P.J.P."/>
            <person name="McCowen C."/>
            <person name="Montmayeur A."/>
            <person name="Murphy C."/>
            <person name="Neiman D."/>
            <person name="Pearson M."/>
            <person name="Priest M."/>
            <person name="Roberts A."/>
            <person name="Saif S."/>
            <person name="Shea T."/>
            <person name="Sisk P."/>
            <person name="Stolte C."/>
            <person name="Sykes S."/>
            <person name="Wortman J."/>
            <person name="Nusbaum C."/>
            <person name="Birren B."/>
        </authorList>
    </citation>
    <scope>NUCLEOTIDE SEQUENCE [LARGE SCALE GENOMIC DNA]</scope>
    <source>
        <strain evidence="6 7">ATCC 38327</strain>
    </source>
</reference>
<dbReference type="AlphaFoldDB" id="A0A0L0SI52"/>
<name>A0A0L0SI52_ALLM3</name>
<dbReference type="PANTHER" id="PTHR46093">
    <property type="entry name" value="ACYL-COA-BINDING DOMAIN-CONTAINING PROTEIN 5"/>
    <property type="match status" value="1"/>
</dbReference>
<proteinExistence type="predicted"/>
<feature type="chain" id="PRO_5005548066" evidence="5">
    <location>
        <begin position="23"/>
        <end position="862"/>
    </location>
</feature>
<reference evidence="7" key="2">
    <citation type="submission" date="2009-11" db="EMBL/GenBank/DDBJ databases">
        <title>The Genome Sequence of Allomyces macrogynus strain ATCC 38327.</title>
        <authorList>
            <consortium name="The Broad Institute Genome Sequencing Platform"/>
            <person name="Russ C."/>
            <person name="Cuomo C."/>
            <person name="Shea T."/>
            <person name="Young S.K."/>
            <person name="Zeng Q."/>
            <person name="Koehrsen M."/>
            <person name="Haas B."/>
            <person name="Borodovsky M."/>
            <person name="Guigo R."/>
            <person name="Alvarado L."/>
            <person name="Berlin A."/>
            <person name="Borenstein D."/>
            <person name="Chen Z."/>
            <person name="Engels R."/>
            <person name="Freedman E."/>
            <person name="Gellesch M."/>
            <person name="Goldberg J."/>
            <person name="Griggs A."/>
            <person name="Gujja S."/>
            <person name="Heiman D."/>
            <person name="Hepburn T."/>
            <person name="Howarth C."/>
            <person name="Jen D."/>
            <person name="Larson L."/>
            <person name="Lewis B."/>
            <person name="Mehta T."/>
            <person name="Park D."/>
            <person name="Pearson M."/>
            <person name="Roberts A."/>
            <person name="Saif S."/>
            <person name="Shenoy N."/>
            <person name="Sisk P."/>
            <person name="Stolte C."/>
            <person name="Sykes S."/>
            <person name="Walk T."/>
            <person name="White J."/>
            <person name="Yandava C."/>
            <person name="Burger G."/>
            <person name="Gray M.W."/>
            <person name="Holland P.W.H."/>
            <person name="King N."/>
            <person name="Lang F.B.F."/>
            <person name="Roger A.J."/>
            <person name="Ruiz-Trillo I."/>
            <person name="Lander E."/>
            <person name="Nusbaum C."/>
        </authorList>
    </citation>
    <scope>NUCLEOTIDE SEQUENCE [LARGE SCALE GENOMIC DNA]</scope>
    <source>
        <strain evidence="7">ATCC 38327</strain>
    </source>
</reference>
<evidence type="ECO:0000313" key="6">
    <source>
        <dbReference type="EMBL" id="KNE62191.1"/>
    </source>
</evidence>
<keyword evidence="7" id="KW-1185">Reference proteome</keyword>